<organism evidence="1 2">
    <name type="scientific">Hondaea fermentalgiana</name>
    <dbReference type="NCBI Taxonomy" id="2315210"/>
    <lineage>
        <taxon>Eukaryota</taxon>
        <taxon>Sar</taxon>
        <taxon>Stramenopiles</taxon>
        <taxon>Bigyra</taxon>
        <taxon>Labyrinthulomycetes</taxon>
        <taxon>Thraustochytrida</taxon>
        <taxon>Thraustochytriidae</taxon>
        <taxon>Hondaea</taxon>
    </lineage>
</organism>
<dbReference type="InterPro" id="IPR036770">
    <property type="entry name" value="Ankyrin_rpt-contain_sf"/>
</dbReference>
<dbReference type="Proteomes" id="UP000241890">
    <property type="component" value="Unassembled WGS sequence"/>
</dbReference>
<proteinExistence type="predicted"/>
<dbReference type="EMBL" id="BEYU01000091">
    <property type="protein sequence ID" value="GBG31144.1"/>
    <property type="molecule type" value="Genomic_DNA"/>
</dbReference>
<dbReference type="InterPro" id="IPR052050">
    <property type="entry name" value="SecEffector_AnkRepeat"/>
</dbReference>
<dbReference type="InParanoid" id="A0A2R5GTD3"/>
<dbReference type="PANTHER" id="PTHR46586">
    <property type="entry name" value="ANKYRIN REPEAT-CONTAINING PROTEIN"/>
    <property type="match status" value="1"/>
</dbReference>
<evidence type="ECO:0000313" key="2">
    <source>
        <dbReference type="Proteomes" id="UP000241890"/>
    </source>
</evidence>
<dbReference type="AlphaFoldDB" id="A0A2R5GTD3"/>
<dbReference type="SUPFAM" id="SSF48403">
    <property type="entry name" value="Ankyrin repeat"/>
    <property type="match status" value="1"/>
</dbReference>
<dbReference type="Pfam" id="PF12796">
    <property type="entry name" value="Ank_2"/>
    <property type="match status" value="1"/>
</dbReference>
<dbReference type="InterPro" id="IPR002110">
    <property type="entry name" value="Ankyrin_rpt"/>
</dbReference>
<dbReference type="SMART" id="SM00248">
    <property type="entry name" value="ANK"/>
    <property type="match status" value="6"/>
</dbReference>
<name>A0A2R5GTD3_9STRA</name>
<dbReference type="PANTHER" id="PTHR46586:SF3">
    <property type="entry name" value="ANKYRIN REPEAT-CONTAINING PROTEIN"/>
    <property type="match status" value="1"/>
</dbReference>
<comment type="caution">
    <text evidence="1">The sequence shown here is derived from an EMBL/GenBank/DDBJ whole genome shotgun (WGS) entry which is preliminary data.</text>
</comment>
<reference evidence="1 2" key="1">
    <citation type="submission" date="2017-12" db="EMBL/GenBank/DDBJ databases">
        <title>Sequencing, de novo assembly and annotation of complete genome of a new Thraustochytrid species, strain FCC1311.</title>
        <authorList>
            <person name="Sedici K."/>
            <person name="Godart F."/>
            <person name="Aiese Cigliano R."/>
            <person name="Sanseverino W."/>
            <person name="Barakat M."/>
            <person name="Ortet P."/>
            <person name="Marechal E."/>
            <person name="Cagnac O."/>
            <person name="Amato A."/>
        </authorList>
    </citation>
    <scope>NUCLEOTIDE SEQUENCE [LARGE SCALE GENOMIC DNA]</scope>
</reference>
<protein>
    <submittedName>
        <fullName evidence="1">Ankyrin repeat domain-containing protein 1</fullName>
    </submittedName>
</protein>
<dbReference type="Gene3D" id="1.25.40.20">
    <property type="entry name" value="Ankyrin repeat-containing domain"/>
    <property type="match status" value="3"/>
</dbReference>
<sequence length="395" mass="42156">MEAAAREACRAGSLARAREALRDADASFDRQACLREAAAHGHAEVVAWLLARPEVDPGAGRNEAVRRAAEKGHVDVLKALRKDYRVDPSDLYNWAVVGAAMNGHLECVQILLAWTCSVDPSAESSAAIGLAAKGGHLDVVRCLLSDARVDVCADDSYALRIAARNGHEPVVQALLELPQTCPVAPSPSALEWACEGGHERIVARLLQASPRVARENGPAALRVALARGNLTCARQVLRASENGDTMIDASCLEAALRYERDDAVALCLRQADPRLSRCLPKVFIQNMLRQPDTRENALAAIARSKTLHQRLLCLPILSTISTSVLLEAEGVRRELEARAREQLCVALQSLPATSATPHSAAKILALAYGVGLSPVASSSLAAFANAQSMLARCIA</sequence>
<evidence type="ECO:0000313" key="1">
    <source>
        <dbReference type="EMBL" id="GBG31144.1"/>
    </source>
</evidence>
<dbReference type="OrthoDB" id="63412at2759"/>
<gene>
    <name evidence="1" type="ORF">FCC1311_073652</name>
</gene>
<accession>A0A2R5GTD3</accession>
<keyword evidence="2" id="KW-1185">Reference proteome</keyword>